<gene>
    <name evidence="2" type="ORF">EVI01_05730</name>
</gene>
<dbReference type="EMBL" id="BJWF01000003">
    <property type="protein sequence ID" value="GEL91236.1"/>
    <property type="molecule type" value="Genomic_DNA"/>
</dbReference>
<evidence type="ECO:0000313" key="3">
    <source>
        <dbReference type="Proteomes" id="UP000321830"/>
    </source>
</evidence>
<reference evidence="2 3" key="1">
    <citation type="submission" date="2019-07" db="EMBL/GenBank/DDBJ databases">
        <title>Whole genome shotgun sequence of Enterococcus villorum NBRC 100699.</title>
        <authorList>
            <person name="Hosoyama A."/>
            <person name="Uohara A."/>
            <person name="Ohji S."/>
            <person name="Ichikawa N."/>
        </authorList>
    </citation>
    <scope>NUCLEOTIDE SEQUENCE [LARGE SCALE GENOMIC DNA]</scope>
    <source>
        <strain evidence="2 3">NBRC 100699</strain>
    </source>
</reference>
<dbReference type="GO" id="GO:0016747">
    <property type="term" value="F:acyltransferase activity, transferring groups other than amino-acyl groups"/>
    <property type="evidence" value="ECO:0007669"/>
    <property type="project" value="InterPro"/>
</dbReference>
<sequence>MLDKHIPYAEIWMSRPIGGILPNVSLPDGYHFECYTLGDERSWAQIEVSVGEFETKEEGMTYFQRVFLPYQDQLQQRMLFVVTESGKKIATGTAWYKQRKDGCYPLFHWLAVMPEHQGKGIARALTVEVLRRFQELETHGPIYLHTQTWSYPAIKLYQKLGFSILPENFDGSENKDYPLAMKVLEQLKNNKKSE</sequence>
<dbReference type="CDD" id="cd04301">
    <property type="entry name" value="NAT_SF"/>
    <property type="match status" value="1"/>
</dbReference>
<dbReference type="Gene3D" id="3.40.630.30">
    <property type="match status" value="1"/>
</dbReference>
<keyword evidence="2" id="KW-0808">Transferase</keyword>
<dbReference type="Pfam" id="PF00583">
    <property type="entry name" value="Acetyltransf_1"/>
    <property type="match status" value="1"/>
</dbReference>
<evidence type="ECO:0000313" key="2">
    <source>
        <dbReference type="EMBL" id="GEL91236.1"/>
    </source>
</evidence>
<dbReference type="InterPro" id="IPR000182">
    <property type="entry name" value="GNAT_dom"/>
</dbReference>
<organism evidence="2 3">
    <name type="scientific">Enterococcus villorum</name>
    <dbReference type="NCBI Taxonomy" id="112904"/>
    <lineage>
        <taxon>Bacteria</taxon>
        <taxon>Bacillati</taxon>
        <taxon>Bacillota</taxon>
        <taxon>Bacilli</taxon>
        <taxon>Lactobacillales</taxon>
        <taxon>Enterococcaceae</taxon>
        <taxon>Enterococcus</taxon>
    </lineage>
</organism>
<name>A0A511IZN0_9ENTE</name>
<dbReference type="SUPFAM" id="SSF55729">
    <property type="entry name" value="Acyl-CoA N-acyltransferases (Nat)"/>
    <property type="match status" value="1"/>
</dbReference>
<dbReference type="AlphaFoldDB" id="A0A511IZN0"/>
<protein>
    <submittedName>
        <fullName evidence="2">N-acetyltransferase</fullName>
    </submittedName>
</protein>
<comment type="caution">
    <text evidence="2">The sequence shown here is derived from an EMBL/GenBank/DDBJ whole genome shotgun (WGS) entry which is preliminary data.</text>
</comment>
<dbReference type="PROSITE" id="PS51186">
    <property type="entry name" value="GNAT"/>
    <property type="match status" value="1"/>
</dbReference>
<feature type="domain" description="N-acetyltransferase" evidence="1">
    <location>
        <begin position="30"/>
        <end position="184"/>
    </location>
</feature>
<dbReference type="InterPro" id="IPR016181">
    <property type="entry name" value="Acyl_CoA_acyltransferase"/>
</dbReference>
<evidence type="ECO:0000259" key="1">
    <source>
        <dbReference type="PROSITE" id="PS51186"/>
    </source>
</evidence>
<accession>A0A511IZN0</accession>
<dbReference type="RefSeq" id="WP_010751561.1">
    <property type="nucleotide sequence ID" value="NZ_BJWF01000003.1"/>
</dbReference>
<dbReference type="Proteomes" id="UP000321830">
    <property type="component" value="Unassembled WGS sequence"/>
</dbReference>
<proteinExistence type="predicted"/>